<dbReference type="Proteomes" id="UP000198290">
    <property type="component" value="Chromosome"/>
</dbReference>
<keyword evidence="2" id="KW-0472">Membrane</keyword>
<gene>
    <name evidence="3" type="ORF">DLM_3318</name>
</gene>
<reference evidence="4" key="1">
    <citation type="journal article" date="2017" name="Biotechnol. Biofuels">
        <title>Evaluation of environmental bacterial communities as a factor affecting the growth of duckweed Lemna minor.</title>
        <authorList>
            <person name="Ishizawa H."/>
            <person name="Kuroda M."/>
            <person name="Morikawa M."/>
            <person name="Ike M."/>
        </authorList>
    </citation>
    <scope>NUCLEOTIDE SEQUENCE [LARGE SCALE GENOMIC DNA]</scope>
    <source>
        <strain evidence="4">H3</strain>
    </source>
</reference>
<organism evidence="3 4">
    <name type="scientific">Aquitalea magnusonii</name>
    <dbReference type="NCBI Taxonomy" id="332411"/>
    <lineage>
        <taxon>Bacteria</taxon>
        <taxon>Pseudomonadati</taxon>
        <taxon>Pseudomonadota</taxon>
        <taxon>Betaproteobacteria</taxon>
        <taxon>Neisseriales</taxon>
        <taxon>Chromobacteriaceae</taxon>
        <taxon>Aquitalea</taxon>
    </lineage>
</organism>
<dbReference type="AlphaFoldDB" id="A0A3G9GGC0"/>
<dbReference type="EMBL" id="AP018823">
    <property type="protein sequence ID" value="BBF86910.1"/>
    <property type="molecule type" value="Genomic_DNA"/>
</dbReference>
<feature type="transmembrane region" description="Helical" evidence="2">
    <location>
        <begin position="56"/>
        <end position="77"/>
    </location>
</feature>
<evidence type="ECO:0000256" key="1">
    <source>
        <dbReference type="SAM" id="MobiDB-lite"/>
    </source>
</evidence>
<reference evidence="3 4" key="2">
    <citation type="journal article" date="2017" name="Genome Announc.">
        <title>Draft genome sequence of Aquitalea magnusonii strain H3, a plant growth-promoting bacterium of duckweed Lemna minor.</title>
        <authorList>
            <person name="Ishizawa H."/>
            <person name="Kuroda M."/>
            <person name="Ike M."/>
        </authorList>
    </citation>
    <scope>NUCLEOTIDE SEQUENCE [LARGE SCALE GENOMIC DNA]</scope>
    <source>
        <strain evidence="3 4">H3</strain>
    </source>
</reference>
<evidence type="ECO:0000256" key="2">
    <source>
        <dbReference type="SAM" id="Phobius"/>
    </source>
</evidence>
<keyword evidence="2" id="KW-1133">Transmembrane helix</keyword>
<keyword evidence="4" id="KW-1185">Reference proteome</keyword>
<evidence type="ECO:0000313" key="4">
    <source>
        <dbReference type="Proteomes" id="UP000198290"/>
    </source>
</evidence>
<name>A0A3G9GGC0_9NEIS</name>
<dbReference type="KEGG" id="amah:DLM_3318"/>
<evidence type="ECO:0000313" key="3">
    <source>
        <dbReference type="EMBL" id="BBF86910.1"/>
    </source>
</evidence>
<dbReference type="PANTHER" id="PTHR34351">
    <property type="entry name" value="SLR1927 PROTEIN-RELATED"/>
    <property type="match status" value="1"/>
</dbReference>
<dbReference type="PANTHER" id="PTHR34351:SF1">
    <property type="entry name" value="SLR1927 PROTEIN"/>
    <property type="match status" value="1"/>
</dbReference>
<sequence>MPFRKQLRGWWLRRLPLEAICQLGQRRIYLLPTRFGLSLLLVAAAVWVGALNYAVSLAYVLAFWVLGLLLVAVLMAYRQLAGLQLQVVPAEGVFVGQSAECRLQLRNPSDLIRQLQLQSEHGGELVSCTLAAMQEQPLAIALLLQKRGWHAYPAIRLWSTAPFGLIRAFAWWRPDASLLAYPLPLPDREHQDCHHENGRGRNHGDDEEDFSHLGEYRQGDTPRQIAWSVLARRDVLASKRFASQPRGQALHQLAWQDYPALLDLESRLSRLCWRVLQCEKAGQHYRLQLPGRVVEPQPGQRELALAALAEFRLPT</sequence>
<feature type="region of interest" description="Disordered" evidence="1">
    <location>
        <begin position="191"/>
        <end position="215"/>
    </location>
</feature>
<keyword evidence="2" id="KW-0812">Transmembrane</keyword>
<protein>
    <submittedName>
        <fullName evidence="3">Uncharacterized protein</fullName>
    </submittedName>
</protein>
<reference evidence="4" key="3">
    <citation type="journal article" date="2017" name="Plant Physiol. Biochem.">
        <title>Differential oxidative and antioxidative response of duckweed Lemna minor toward plant growth promoting/inhibiting bacteria.</title>
        <authorList>
            <person name="Ishizawa H."/>
            <person name="Kuroda M."/>
            <person name="Morikawa M."/>
            <person name="Ike M."/>
        </authorList>
    </citation>
    <scope>NUCLEOTIDE SEQUENCE [LARGE SCALE GENOMIC DNA]</scope>
    <source>
        <strain evidence="4">H3</strain>
    </source>
</reference>
<proteinExistence type="predicted"/>
<accession>A0A3G9GGC0</accession>
<feature type="transmembrane region" description="Helical" evidence="2">
    <location>
        <begin position="28"/>
        <end position="50"/>
    </location>
</feature>
<dbReference type="OrthoDB" id="5298497at2"/>